<feature type="region of interest" description="Disordered" evidence="1">
    <location>
        <begin position="45"/>
        <end position="64"/>
    </location>
</feature>
<dbReference type="Pfam" id="PF14257">
    <property type="entry name" value="DUF4349"/>
    <property type="match status" value="1"/>
</dbReference>
<proteinExistence type="predicted"/>
<dbReference type="EMBL" id="BMVG01000003">
    <property type="protein sequence ID" value="GHE01487.1"/>
    <property type="molecule type" value="Genomic_DNA"/>
</dbReference>
<dbReference type="AlphaFoldDB" id="A0A918YFQ9"/>
<keyword evidence="4" id="KW-1185">Reference proteome</keyword>
<dbReference type="Proteomes" id="UP000655443">
    <property type="component" value="Unassembled WGS sequence"/>
</dbReference>
<organism evidence="3 4">
    <name type="scientific">Streptomyces alanosinicus</name>
    <dbReference type="NCBI Taxonomy" id="68171"/>
    <lineage>
        <taxon>Bacteria</taxon>
        <taxon>Bacillati</taxon>
        <taxon>Actinomycetota</taxon>
        <taxon>Actinomycetes</taxon>
        <taxon>Kitasatosporales</taxon>
        <taxon>Streptomycetaceae</taxon>
        <taxon>Streptomyces</taxon>
    </lineage>
</organism>
<evidence type="ECO:0000313" key="3">
    <source>
        <dbReference type="EMBL" id="GHE01487.1"/>
    </source>
</evidence>
<comment type="caution">
    <text evidence="3">The sequence shown here is derived from an EMBL/GenBank/DDBJ whole genome shotgun (WGS) entry which is preliminary data.</text>
</comment>
<sequence length="148" mass="15950">MTASRPRTPNVPARPAVVGPSQLTVPGGTAHAHARFRTTFRATAESAGGYVGQEDTSRDADGHEHTRVVLRVPGAWYDEVLTGLQGTGRVMDRTARAEDVTDQVVDVDSRVRSQRAGVDRIRALMNRADQGLSGGSGRGKVTVPHRRR</sequence>
<feature type="compositionally biased region" description="Basic and acidic residues" evidence="1">
    <location>
        <begin position="55"/>
        <end position="64"/>
    </location>
</feature>
<gene>
    <name evidence="3" type="ORF">GCM10010339_20890</name>
</gene>
<evidence type="ECO:0000313" key="4">
    <source>
        <dbReference type="Proteomes" id="UP000655443"/>
    </source>
</evidence>
<name>A0A918YFQ9_9ACTN</name>
<dbReference type="RefSeq" id="WP_189950750.1">
    <property type="nucleotide sequence ID" value="NZ_BMVG01000003.1"/>
</dbReference>
<evidence type="ECO:0000259" key="2">
    <source>
        <dbReference type="Pfam" id="PF14257"/>
    </source>
</evidence>
<evidence type="ECO:0000256" key="1">
    <source>
        <dbReference type="SAM" id="MobiDB-lite"/>
    </source>
</evidence>
<feature type="region of interest" description="Disordered" evidence="1">
    <location>
        <begin position="127"/>
        <end position="148"/>
    </location>
</feature>
<reference evidence="3" key="1">
    <citation type="journal article" date="2014" name="Int. J. Syst. Evol. Microbiol.">
        <title>Complete genome sequence of Corynebacterium casei LMG S-19264T (=DSM 44701T), isolated from a smear-ripened cheese.</title>
        <authorList>
            <consortium name="US DOE Joint Genome Institute (JGI-PGF)"/>
            <person name="Walter F."/>
            <person name="Albersmeier A."/>
            <person name="Kalinowski J."/>
            <person name="Ruckert C."/>
        </authorList>
    </citation>
    <scope>NUCLEOTIDE SEQUENCE</scope>
    <source>
        <strain evidence="3">JCM 4714</strain>
    </source>
</reference>
<reference evidence="3" key="2">
    <citation type="submission" date="2020-09" db="EMBL/GenBank/DDBJ databases">
        <authorList>
            <person name="Sun Q."/>
            <person name="Ohkuma M."/>
        </authorList>
    </citation>
    <scope>NUCLEOTIDE SEQUENCE</scope>
    <source>
        <strain evidence="3">JCM 4714</strain>
    </source>
</reference>
<feature type="domain" description="DUF4349" evidence="2">
    <location>
        <begin position="35"/>
        <end position="129"/>
    </location>
</feature>
<accession>A0A918YFQ9</accession>
<dbReference type="InterPro" id="IPR025645">
    <property type="entry name" value="DUF4349"/>
</dbReference>
<feature type="region of interest" description="Disordered" evidence="1">
    <location>
        <begin position="1"/>
        <end position="28"/>
    </location>
</feature>
<protein>
    <recommendedName>
        <fullName evidence="2">DUF4349 domain-containing protein</fullName>
    </recommendedName>
</protein>